<comment type="subcellular location">
    <subcellularLocation>
        <location evidence="2">Cell membrane</location>
        <topology evidence="2">Multi-pass membrane protein</topology>
    </subcellularLocation>
    <subcellularLocation>
        <location evidence="1">Membrane</location>
        <location evidence="1">Caveola</location>
        <topology evidence="1">Multi-pass membrane protein</topology>
    </subcellularLocation>
</comment>
<evidence type="ECO:0000256" key="5">
    <source>
        <dbReference type="ARBA" id="ARBA00022692"/>
    </source>
</evidence>
<evidence type="ECO:0000256" key="13">
    <source>
        <dbReference type="SAM" id="MobiDB-lite"/>
    </source>
</evidence>
<dbReference type="OMA" id="YMADPHY"/>
<dbReference type="GeneID" id="111247683"/>
<dbReference type="EnsemblMetazoa" id="XM_022798945">
    <property type="protein sequence ID" value="XP_022654680"/>
    <property type="gene ID" value="LOC111247683"/>
</dbReference>
<comment type="similarity">
    <text evidence="3">Belongs to the CD36 family.</text>
</comment>
<evidence type="ECO:0000256" key="11">
    <source>
        <dbReference type="ARBA" id="ARBA00040821"/>
    </source>
</evidence>
<dbReference type="GO" id="GO:0005901">
    <property type="term" value="C:caveola"/>
    <property type="evidence" value="ECO:0007669"/>
    <property type="project" value="UniProtKB-SubCell"/>
</dbReference>
<feature type="region of interest" description="Disordered" evidence="13">
    <location>
        <begin position="512"/>
        <end position="537"/>
    </location>
</feature>
<dbReference type="GO" id="GO:0005044">
    <property type="term" value="F:scavenger receptor activity"/>
    <property type="evidence" value="ECO:0007669"/>
    <property type="project" value="TreeGrafter"/>
</dbReference>
<evidence type="ECO:0000256" key="9">
    <source>
        <dbReference type="ARBA" id="ARBA00023170"/>
    </source>
</evidence>
<evidence type="ECO:0000313" key="15">
    <source>
        <dbReference type="EnsemblMetazoa" id="XP_022654680"/>
    </source>
</evidence>
<evidence type="ECO:0000256" key="4">
    <source>
        <dbReference type="ARBA" id="ARBA00022475"/>
    </source>
</evidence>
<dbReference type="OrthoDB" id="514335at2759"/>
<keyword evidence="7 14" id="KW-0472">Membrane</keyword>
<evidence type="ECO:0000256" key="8">
    <source>
        <dbReference type="ARBA" id="ARBA00023157"/>
    </source>
</evidence>
<dbReference type="PANTHER" id="PTHR11923:SF110">
    <property type="entry name" value="SCAVENGER RECEPTOR CLASS B MEMBER 1"/>
    <property type="match status" value="1"/>
</dbReference>
<keyword evidence="4" id="KW-1003">Cell membrane</keyword>
<keyword evidence="10" id="KW-0325">Glycoprotein</keyword>
<evidence type="ECO:0000256" key="6">
    <source>
        <dbReference type="ARBA" id="ARBA00022989"/>
    </source>
</evidence>
<evidence type="ECO:0000256" key="7">
    <source>
        <dbReference type="ARBA" id="ARBA00023136"/>
    </source>
</evidence>
<sequence>MGLKKSYVVLISASLLVSFLGCIGILTLHPLFQTLLSHRLPLKPGSESYNGWKKVPFPIYQRFYYFNVTNPDEFLNFGEKPVLEEVGPYTWRSEWVKEAVEWHANGTLQYRERKRFWFDREQSAGDQEDVIFTINTPLVAASQKIRNASPLIKLAFLIFLNAANETLFIRRSIRQLTYEGYPDVLAHISHVIDPNVPVKDGRFAYMSGKNDTDEGLFNVYTGSVDLRYFNRIDKWNGRTELPWWESGTPCAKLLGTNGELVHPIVSSDEHIYFFNPVFCKPWRLTRAPDVDSLGITLTRFVAGPEVLFNSSREPANRCFETPGKSLPSGGMDLSRCQFGLPLVLSYPHFYAADSKYLEKVEGLSPNQERHQFQIDIEPRLGITLGLSARAQINVKLERVDFLKYFRSVPELVFPVFWQDVVIEQTPAFADHIRVLLDRPLFYAQFAFRFMTMCGSLVALGAYIYVVILAKKESKTDSVLFWTTKKSMKMNTEKVTSQKTPLRDKVKDIDKVSRERSLKDSNNQTKAIAPISPSAPPLNNQKILESALAGGPPRSASASSTDVDQQYAKDNARTWHVNMFSANHENKRTCNIIIPR</sequence>
<dbReference type="InterPro" id="IPR002159">
    <property type="entry name" value="CD36_fam"/>
</dbReference>
<evidence type="ECO:0000256" key="1">
    <source>
        <dbReference type="ARBA" id="ARBA00004189"/>
    </source>
</evidence>
<organism evidence="15 16">
    <name type="scientific">Varroa destructor</name>
    <name type="common">Honeybee mite</name>
    <dbReference type="NCBI Taxonomy" id="109461"/>
    <lineage>
        <taxon>Eukaryota</taxon>
        <taxon>Metazoa</taxon>
        <taxon>Ecdysozoa</taxon>
        <taxon>Arthropoda</taxon>
        <taxon>Chelicerata</taxon>
        <taxon>Arachnida</taxon>
        <taxon>Acari</taxon>
        <taxon>Parasitiformes</taxon>
        <taxon>Mesostigmata</taxon>
        <taxon>Gamasina</taxon>
        <taxon>Dermanyssoidea</taxon>
        <taxon>Varroidae</taxon>
        <taxon>Varroa</taxon>
    </lineage>
</organism>
<dbReference type="PROSITE" id="PS51257">
    <property type="entry name" value="PROKAR_LIPOPROTEIN"/>
    <property type="match status" value="1"/>
</dbReference>
<name>A0A7M7JYM1_VARDE</name>
<evidence type="ECO:0000256" key="14">
    <source>
        <dbReference type="SAM" id="Phobius"/>
    </source>
</evidence>
<dbReference type="InParanoid" id="A0A7M7JYM1"/>
<dbReference type="FunCoup" id="A0A7M7JYM1">
    <property type="interactions" value="320"/>
</dbReference>
<evidence type="ECO:0000256" key="2">
    <source>
        <dbReference type="ARBA" id="ARBA00004651"/>
    </source>
</evidence>
<dbReference type="RefSeq" id="XP_022654680.1">
    <property type="nucleotide sequence ID" value="XM_022798945.1"/>
</dbReference>
<dbReference type="KEGG" id="vde:111247683"/>
<keyword evidence="16" id="KW-1185">Reference proteome</keyword>
<dbReference type="EnsemblMetazoa" id="XM_022798935">
    <property type="protein sequence ID" value="XP_022654670"/>
    <property type="gene ID" value="LOC111247683"/>
</dbReference>
<dbReference type="AlphaFoldDB" id="A0A7M7JYM1"/>
<accession>A0A7M7JYM1</accession>
<keyword evidence="9" id="KW-0675">Receptor</keyword>
<reference evidence="15" key="1">
    <citation type="submission" date="2021-01" db="UniProtKB">
        <authorList>
            <consortium name="EnsemblMetazoa"/>
        </authorList>
    </citation>
    <scope>IDENTIFICATION</scope>
</reference>
<dbReference type="PANTHER" id="PTHR11923">
    <property type="entry name" value="SCAVENGER RECEPTOR CLASS B TYPE-1 SR-B1"/>
    <property type="match status" value="1"/>
</dbReference>
<dbReference type="PRINTS" id="PR01609">
    <property type="entry name" value="CD36FAMILY"/>
</dbReference>
<keyword evidence="8" id="KW-1015">Disulfide bond</keyword>
<feature type="transmembrane region" description="Helical" evidence="14">
    <location>
        <begin position="445"/>
        <end position="467"/>
    </location>
</feature>
<evidence type="ECO:0000256" key="3">
    <source>
        <dbReference type="ARBA" id="ARBA00010532"/>
    </source>
</evidence>
<keyword evidence="6 14" id="KW-1133">Transmembrane helix</keyword>
<protein>
    <recommendedName>
        <fullName evidence="11">Scavenger receptor class B member 1</fullName>
    </recommendedName>
    <alternativeName>
        <fullName evidence="12">SR-BI</fullName>
    </alternativeName>
</protein>
<evidence type="ECO:0000313" key="16">
    <source>
        <dbReference type="Proteomes" id="UP000594260"/>
    </source>
</evidence>
<evidence type="ECO:0000256" key="10">
    <source>
        <dbReference type="ARBA" id="ARBA00023180"/>
    </source>
</evidence>
<feature type="transmembrane region" description="Helical" evidence="14">
    <location>
        <begin position="7"/>
        <end position="32"/>
    </location>
</feature>
<dbReference type="GO" id="GO:0005737">
    <property type="term" value="C:cytoplasm"/>
    <property type="evidence" value="ECO:0007669"/>
    <property type="project" value="TreeGrafter"/>
</dbReference>
<dbReference type="Pfam" id="PF01130">
    <property type="entry name" value="CD36"/>
    <property type="match status" value="1"/>
</dbReference>
<dbReference type="Proteomes" id="UP000594260">
    <property type="component" value="Unplaced"/>
</dbReference>
<evidence type="ECO:0000256" key="12">
    <source>
        <dbReference type="ARBA" id="ARBA00042244"/>
    </source>
</evidence>
<dbReference type="RefSeq" id="XP_022654670.1">
    <property type="nucleotide sequence ID" value="XM_022798935.1"/>
</dbReference>
<proteinExistence type="inferred from homology"/>
<keyword evidence="5 14" id="KW-0812">Transmembrane</keyword>